<protein>
    <submittedName>
        <fullName evidence="1">Uncharacterized protein</fullName>
    </submittedName>
</protein>
<reference evidence="1 2" key="1">
    <citation type="submission" date="2013-11" db="EMBL/GenBank/DDBJ databases">
        <title>The Genome Sequence of Phytophthora parasitica P1976.</title>
        <authorList>
            <consortium name="The Broad Institute Genomics Platform"/>
            <person name="Russ C."/>
            <person name="Tyler B."/>
            <person name="Panabieres F."/>
            <person name="Shan W."/>
            <person name="Tripathy S."/>
            <person name="Grunwald N."/>
            <person name="Machado M."/>
            <person name="Johnson C.S."/>
            <person name="Walker B."/>
            <person name="Young S."/>
            <person name="Zeng Q."/>
            <person name="Gargeya S."/>
            <person name="Fitzgerald M."/>
            <person name="Haas B."/>
            <person name="Abouelleil A."/>
            <person name="Allen A.W."/>
            <person name="Alvarado L."/>
            <person name="Arachchi H.M."/>
            <person name="Berlin A.M."/>
            <person name="Chapman S.B."/>
            <person name="Gainer-Dewar J."/>
            <person name="Goldberg J."/>
            <person name="Griggs A."/>
            <person name="Gujja S."/>
            <person name="Hansen M."/>
            <person name="Howarth C."/>
            <person name="Imamovic A."/>
            <person name="Ireland A."/>
            <person name="Larimer J."/>
            <person name="McCowan C."/>
            <person name="Murphy C."/>
            <person name="Pearson M."/>
            <person name="Poon T.W."/>
            <person name="Priest M."/>
            <person name="Roberts A."/>
            <person name="Saif S."/>
            <person name="Shea T."/>
            <person name="Sisk P."/>
            <person name="Sykes S."/>
            <person name="Wortman J."/>
            <person name="Nusbaum C."/>
            <person name="Birren B."/>
        </authorList>
    </citation>
    <scope>NUCLEOTIDE SEQUENCE [LARGE SCALE GENOMIC DNA]</scope>
    <source>
        <strain evidence="1 2">P1976</strain>
    </source>
</reference>
<proteinExistence type="predicted"/>
<accession>A0A080Z957</accession>
<organism evidence="1 2">
    <name type="scientific">Phytophthora nicotianae P1976</name>
    <dbReference type="NCBI Taxonomy" id="1317066"/>
    <lineage>
        <taxon>Eukaryota</taxon>
        <taxon>Sar</taxon>
        <taxon>Stramenopiles</taxon>
        <taxon>Oomycota</taxon>
        <taxon>Peronosporomycetes</taxon>
        <taxon>Peronosporales</taxon>
        <taxon>Peronosporaceae</taxon>
        <taxon>Phytophthora</taxon>
    </lineage>
</organism>
<evidence type="ECO:0000313" key="2">
    <source>
        <dbReference type="Proteomes" id="UP000028582"/>
    </source>
</evidence>
<name>A0A080Z957_PHYNI</name>
<comment type="caution">
    <text evidence="1">The sequence shown here is derived from an EMBL/GenBank/DDBJ whole genome shotgun (WGS) entry which is preliminary data.</text>
</comment>
<dbReference type="Proteomes" id="UP000028582">
    <property type="component" value="Unassembled WGS sequence"/>
</dbReference>
<dbReference type="AlphaFoldDB" id="A0A080Z957"/>
<evidence type="ECO:0000313" key="1">
    <source>
        <dbReference type="EMBL" id="ETO63168.1"/>
    </source>
</evidence>
<sequence>MESSRLTKKRKAQVRFDDDDAYAPHLDGLNMPRSRESSLLHLALMRSTM</sequence>
<gene>
    <name evidence="1" type="ORF">F444_19069</name>
</gene>
<dbReference type="EMBL" id="ANJA01003518">
    <property type="protein sequence ID" value="ETO63168.1"/>
    <property type="molecule type" value="Genomic_DNA"/>
</dbReference>